<dbReference type="HAMAP" id="MF_01488">
    <property type="entry name" value="RecD2"/>
    <property type="match status" value="1"/>
</dbReference>
<keyword evidence="3" id="KW-0238">DNA-binding</keyword>
<dbReference type="EMBL" id="CAWVOK010000012">
    <property type="protein sequence ID" value="CAK8162625.1"/>
    <property type="molecule type" value="Genomic_DNA"/>
</dbReference>
<evidence type="ECO:0000256" key="2">
    <source>
        <dbReference type="ARBA" id="ARBA00022840"/>
    </source>
</evidence>
<dbReference type="GO" id="GO:0003678">
    <property type="term" value="F:DNA helicase activity"/>
    <property type="evidence" value="ECO:0007669"/>
    <property type="project" value="UniProtKB-EC"/>
</dbReference>
<dbReference type="GO" id="GO:0016787">
    <property type="term" value="F:hydrolase activity"/>
    <property type="evidence" value="ECO:0007669"/>
    <property type="project" value="UniProtKB-KW"/>
</dbReference>
<dbReference type="Gene3D" id="3.40.50.300">
    <property type="entry name" value="P-loop containing nucleotide triphosphate hydrolases"/>
    <property type="match status" value="2"/>
</dbReference>
<evidence type="ECO:0000259" key="4">
    <source>
        <dbReference type="SMART" id="SM00382"/>
    </source>
</evidence>
<dbReference type="Gene3D" id="1.10.10.2220">
    <property type="match status" value="1"/>
</dbReference>
<dbReference type="InterPro" id="IPR050534">
    <property type="entry name" value="Coronavir_polyprotein_1ab"/>
</dbReference>
<dbReference type="RefSeq" id="WP_338363719.1">
    <property type="nucleotide sequence ID" value="NZ_CAWVOK010000012.1"/>
</dbReference>
<dbReference type="CDD" id="cd17933">
    <property type="entry name" value="DEXSc_RecD-like"/>
    <property type="match status" value="1"/>
</dbReference>
<name>A0ABP0EUM7_9RICK</name>
<dbReference type="SMART" id="SM00382">
    <property type="entry name" value="AAA"/>
    <property type="match status" value="1"/>
</dbReference>
<evidence type="ECO:0000313" key="6">
    <source>
        <dbReference type="Proteomes" id="UP001314181"/>
    </source>
</evidence>
<accession>A0ABP0EUM7</accession>
<dbReference type="NCBIfam" id="TIGR01448">
    <property type="entry name" value="recD_rel"/>
    <property type="match status" value="1"/>
</dbReference>
<dbReference type="InterPro" id="IPR041451">
    <property type="entry name" value="RecD2_SH13"/>
</dbReference>
<dbReference type="Gene3D" id="2.30.30.940">
    <property type="match status" value="1"/>
</dbReference>
<keyword evidence="3" id="KW-0413">Isomerase</keyword>
<gene>
    <name evidence="3 5" type="primary">recD2</name>
    <name evidence="5" type="ORF">CAXC1_200004</name>
</gene>
<dbReference type="Pfam" id="PF23139">
    <property type="entry name" value="OB_YrrC"/>
    <property type="match status" value="1"/>
</dbReference>
<dbReference type="SUPFAM" id="SSF47781">
    <property type="entry name" value="RuvA domain 2-like"/>
    <property type="match status" value="1"/>
</dbReference>
<dbReference type="SUPFAM" id="SSF52540">
    <property type="entry name" value="P-loop containing nucleoside triphosphate hydrolases"/>
    <property type="match status" value="2"/>
</dbReference>
<dbReference type="Gene3D" id="1.10.150.20">
    <property type="entry name" value="5' to 3' exonuclease, C-terminal subdomain"/>
    <property type="match status" value="1"/>
</dbReference>
<evidence type="ECO:0000313" key="5">
    <source>
        <dbReference type="EMBL" id="CAK8162625.1"/>
    </source>
</evidence>
<dbReference type="InterPro" id="IPR029493">
    <property type="entry name" value="RecD2-like_HHH"/>
</dbReference>
<proteinExistence type="inferred from homology"/>
<keyword evidence="1 3" id="KW-0547">Nucleotide-binding</keyword>
<dbReference type="InterPro" id="IPR006345">
    <property type="entry name" value="RecD2"/>
</dbReference>
<comment type="caution">
    <text evidence="5">The sequence shown here is derived from an EMBL/GenBank/DDBJ whole genome shotgun (WGS) entry which is preliminary data.</text>
</comment>
<dbReference type="Pfam" id="PF14520">
    <property type="entry name" value="HHH_5"/>
    <property type="match status" value="1"/>
</dbReference>
<reference evidence="5 6" key="1">
    <citation type="submission" date="2024-01" db="EMBL/GenBank/DDBJ databases">
        <authorList>
            <person name="Kunselman E."/>
        </authorList>
    </citation>
    <scope>NUCLEOTIDE SEQUENCE [LARGE SCALE GENOMIC DNA]</scope>
    <source>
        <strain evidence="5">2 abalone samples</strain>
    </source>
</reference>
<protein>
    <recommendedName>
        <fullName evidence="3">ATP-dependent RecD2 DNA helicase</fullName>
        <ecNumber evidence="3">5.6.2.3</ecNumber>
    </recommendedName>
    <alternativeName>
        <fullName evidence="3">DNA 5'-3' helicase subunit RecD2</fullName>
    </alternativeName>
</protein>
<dbReference type="Pfam" id="PF14490">
    <property type="entry name" value="HHH_RecD2"/>
    <property type="match status" value="1"/>
</dbReference>
<dbReference type="Proteomes" id="UP001314181">
    <property type="component" value="Unassembled WGS sequence"/>
</dbReference>
<keyword evidence="6" id="KW-1185">Reference proteome</keyword>
<evidence type="ECO:0000256" key="3">
    <source>
        <dbReference type="HAMAP-Rule" id="MF_01488"/>
    </source>
</evidence>
<dbReference type="PANTHER" id="PTHR43788">
    <property type="entry name" value="DNA2/NAM7 HELICASE FAMILY MEMBER"/>
    <property type="match status" value="1"/>
</dbReference>
<comment type="function">
    <text evidence="3">DNA-dependent ATPase and ATP-dependent 5'-3' DNA helicase. Has no activity on blunt DNA or DNA with 3'-overhangs, requires at least 10 bases of 5'-ssDNA for helicase activity.</text>
</comment>
<organism evidence="5 6">
    <name type="scientific">Candidatus Xenohaliotis californiensis</name>
    <dbReference type="NCBI Taxonomy" id="84677"/>
    <lineage>
        <taxon>Bacteria</taxon>
        <taxon>Pseudomonadati</taxon>
        <taxon>Pseudomonadota</taxon>
        <taxon>Alphaproteobacteria</taxon>
        <taxon>Rickettsiales</taxon>
        <taxon>Anaplasmataceae</taxon>
        <taxon>Candidatus Xenohaliotis</taxon>
    </lineage>
</organism>
<dbReference type="InterPro" id="IPR027417">
    <property type="entry name" value="P-loop_NTPase"/>
</dbReference>
<dbReference type="InterPro" id="IPR003593">
    <property type="entry name" value="AAA+_ATPase"/>
</dbReference>
<dbReference type="Pfam" id="PF13245">
    <property type="entry name" value="AAA_19"/>
    <property type="match status" value="1"/>
</dbReference>
<sequence>MHHVQNIDKEYFLSGSIESVIFHNVDNAFTVIRIKSAKHKNDIIAVGEAPPVSAGEDVEISGIWVNDKNHGLQLKIKSIKTIQPTTPSAIAKYLGSGIIKGIGPKFAEKLVDNFGVKILEVIESSPEALKKIYGIGEKRIAMLTTGWQECKTIREIMLFLYSHGISPSMAQKIYKKYGNDAIETVSKNPYILAKEIKGIGFLSADKIANKFGFSVTSAFRIKAGIDHCLLEATNMGSCGLPKENLINSCIKLLNLENNEFAYQKITNALQLQIDNDQLTHSNDSDTELVFLKAFHVYESQIAEFIISLYQHSSPKWMQYNKNNHKIIAQTEKALSISLESKQKQAIKLALESKVLVITGGPGTGKTTILKTIVNILDKRKLTIRLCAPTGRAAKRLQETTMQNATTIHKTLGIDQKTRKFIHNAENKLQLDMLIVDEASMIDVPMANALVKALPNFASLILVGDIDQLPSVGAGKFLLDIINSETIPVVRLMHIFRQQHTSNIVINAHNVNQGKMLAVQKKGVSDFYFIPIEDRNTLAEKIIEIATKRIPKAFGFNPKTDLCILSPMKRGSTGTVNLNNMLQDKLNVDSNAKGIIKYGQKFVVGDKVMQIENNYDKKIFNGEIGFITDINSDDDKLIINFENELICYSLNELDQITLAYAITIHKSQGSEYSAVIIPITMQHYPMLKRNLLYTAITRSKKLVIIIGEKKALAMCIKTKDTKERYSQLDKFLKKEVKDYTSSKFW</sequence>
<dbReference type="Pfam" id="PF18335">
    <property type="entry name" value="SH3_13"/>
    <property type="match status" value="1"/>
</dbReference>
<dbReference type="InterPro" id="IPR055446">
    <property type="entry name" value="RecD2_N_OB"/>
</dbReference>
<feature type="binding site" evidence="3">
    <location>
        <begin position="362"/>
        <end position="366"/>
    </location>
    <ligand>
        <name>ATP</name>
        <dbReference type="ChEBI" id="CHEBI:30616"/>
    </ligand>
</feature>
<comment type="catalytic activity">
    <reaction evidence="3">
        <text>ATP + H2O = ADP + phosphate + H(+)</text>
        <dbReference type="Rhea" id="RHEA:13065"/>
        <dbReference type="ChEBI" id="CHEBI:15377"/>
        <dbReference type="ChEBI" id="CHEBI:15378"/>
        <dbReference type="ChEBI" id="CHEBI:30616"/>
        <dbReference type="ChEBI" id="CHEBI:43474"/>
        <dbReference type="ChEBI" id="CHEBI:456216"/>
        <dbReference type="EC" id="5.6.2.3"/>
    </reaction>
</comment>
<keyword evidence="3 5" id="KW-0378">Hydrolase</keyword>
<evidence type="ECO:0000256" key="1">
    <source>
        <dbReference type="ARBA" id="ARBA00022741"/>
    </source>
</evidence>
<keyword evidence="2 3" id="KW-0067">ATP-binding</keyword>
<dbReference type="InterPro" id="IPR027785">
    <property type="entry name" value="UvrD-like_helicase_C"/>
</dbReference>
<dbReference type="PANTHER" id="PTHR43788:SF6">
    <property type="entry name" value="DNA HELICASE B"/>
    <property type="match status" value="1"/>
</dbReference>
<comment type="similarity">
    <text evidence="3">Belongs to the RecD family. RecD2 subfamily.</text>
</comment>
<dbReference type="InterPro" id="IPR010994">
    <property type="entry name" value="RuvA_2-like"/>
</dbReference>
<feature type="domain" description="AAA+ ATPase" evidence="4">
    <location>
        <begin position="351"/>
        <end position="484"/>
    </location>
</feature>
<keyword evidence="3" id="KW-0347">Helicase</keyword>
<dbReference type="EC" id="5.6.2.3" evidence="3"/>
<dbReference type="Pfam" id="PF13538">
    <property type="entry name" value="UvrD_C_2"/>
    <property type="match status" value="1"/>
</dbReference>
<dbReference type="CDD" id="cd18809">
    <property type="entry name" value="SF1_C_RecD"/>
    <property type="match status" value="1"/>
</dbReference>